<accession>A0A366HP05</accession>
<dbReference type="InterPro" id="IPR002550">
    <property type="entry name" value="CNNM"/>
</dbReference>
<sequence>MLSISAIGFALVVLHDSPVQPSINWPLVIPMLVAYVALLALAAVLSALEMSLFALRERGVAALPTTMPKEKEHLREILRDPTALLPEALLLGCLANLVLATICLWFAVEPLQQLGWNPWISAPILLGASLLAAELLPNALAIRSPEKVLLRTLPWFRGIRWILVPLCAPLRIWTEAAVRFFTPKKMKPRQNLDAEEIVTLIDMRHEQDAITGDEATLLKSMVGLHQLAAKDAMTPRVDLPLMPHDAEDDEASNMLETTRHQFVAVFDAKRDAIAYVVPVQQWKLSGRPHWSTLTQVPEFVPESLPLLEAMREHLKDDATAVVVVDEYGGFEGLLTRANVVEQILAKVAPAPTSSAGLQSIGPDRYLVSGTTRLDELERELELEFNAEGVDTIGGLVLNAFGYPPKPGEHITVAGVHIKVKRTARARIQQLELHVLETTGEEEAESP</sequence>
<feature type="transmembrane region" description="Helical" evidence="4">
    <location>
        <begin position="31"/>
        <end position="48"/>
    </location>
</feature>
<dbReference type="Gene3D" id="3.30.465.10">
    <property type="match status" value="1"/>
</dbReference>
<gene>
    <name evidence="6" type="ORF">DES53_103248</name>
</gene>
<dbReference type="SUPFAM" id="SSF54631">
    <property type="entry name" value="CBS-domain pair"/>
    <property type="match status" value="1"/>
</dbReference>
<dbReference type="AlphaFoldDB" id="A0A366HP05"/>
<organism evidence="6 7">
    <name type="scientific">Roseimicrobium gellanilyticum</name>
    <dbReference type="NCBI Taxonomy" id="748857"/>
    <lineage>
        <taxon>Bacteria</taxon>
        <taxon>Pseudomonadati</taxon>
        <taxon>Verrucomicrobiota</taxon>
        <taxon>Verrucomicrobiia</taxon>
        <taxon>Verrucomicrobiales</taxon>
        <taxon>Verrucomicrobiaceae</taxon>
        <taxon>Roseimicrobium</taxon>
    </lineage>
</organism>
<dbReference type="Pfam" id="PF01595">
    <property type="entry name" value="CNNM"/>
    <property type="match status" value="1"/>
</dbReference>
<comment type="caution">
    <text evidence="6">The sequence shown here is derived from an EMBL/GenBank/DDBJ whole genome shotgun (WGS) entry which is preliminary data.</text>
</comment>
<reference evidence="6 7" key="1">
    <citation type="submission" date="2018-06" db="EMBL/GenBank/DDBJ databases">
        <title>Genomic Encyclopedia of Type Strains, Phase IV (KMG-IV): sequencing the most valuable type-strain genomes for metagenomic binning, comparative biology and taxonomic classification.</title>
        <authorList>
            <person name="Goeker M."/>
        </authorList>
    </citation>
    <scope>NUCLEOTIDE SEQUENCE [LARGE SCALE GENOMIC DNA]</scope>
    <source>
        <strain evidence="6 7">DSM 25532</strain>
    </source>
</reference>
<dbReference type="Pfam" id="PF03471">
    <property type="entry name" value="CorC_HlyC"/>
    <property type="match status" value="1"/>
</dbReference>
<evidence type="ECO:0000256" key="2">
    <source>
        <dbReference type="ARBA" id="ARBA00023122"/>
    </source>
</evidence>
<keyword evidence="1" id="KW-0677">Repeat</keyword>
<evidence type="ECO:0000259" key="5">
    <source>
        <dbReference type="PROSITE" id="PS51371"/>
    </source>
</evidence>
<feature type="domain" description="CBS" evidence="5">
    <location>
        <begin position="293"/>
        <end position="352"/>
    </location>
</feature>
<dbReference type="InterPro" id="IPR036318">
    <property type="entry name" value="FAD-bd_PCMH-like_sf"/>
</dbReference>
<dbReference type="InterPro" id="IPR000644">
    <property type="entry name" value="CBS_dom"/>
</dbReference>
<keyword evidence="4" id="KW-0812">Transmembrane</keyword>
<keyword evidence="7" id="KW-1185">Reference proteome</keyword>
<dbReference type="InterPro" id="IPR005170">
    <property type="entry name" value="Transptr-assoc_dom"/>
</dbReference>
<dbReference type="Gene3D" id="3.10.580.10">
    <property type="entry name" value="CBS-domain"/>
    <property type="match status" value="1"/>
</dbReference>
<evidence type="ECO:0000256" key="3">
    <source>
        <dbReference type="PROSITE-ProRule" id="PRU00703"/>
    </source>
</evidence>
<dbReference type="InterPro" id="IPR016169">
    <property type="entry name" value="FAD-bd_PCMH_sub2"/>
</dbReference>
<dbReference type="SMART" id="SM01091">
    <property type="entry name" value="CorC_HlyC"/>
    <property type="match status" value="1"/>
</dbReference>
<dbReference type="EMBL" id="QNRR01000003">
    <property type="protein sequence ID" value="RBP45250.1"/>
    <property type="molecule type" value="Genomic_DNA"/>
</dbReference>
<dbReference type="Proteomes" id="UP000253426">
    <property type="component" value="Unassembled WGS sequence"/>
</dbReference>
<keyword evidence="4" id="KW-0472">Membrane</keyword>
<evidence type="ECO:0000256" key="4">
    <source>
        <dbReference type="SAM" id="Phobius"/>
    </source>
</evidence>
<keyword evidence="4" id="KW-1133">Transmembrane helix</keyword>
<evidence type="ECO:0000256" key="1">
    <source>
        <dbReference type="ARBA" id="ARBA00022737"/>
    </source>
</evidence>
<protein>
    <submittedName>
        <fullName evidence="6">CBS domain containing-hemolysin-like protein</fullName>
    </submittedName>
</protein>
<dbReference type="InterPro" id="IPR046342">
    <property type="entry name" value="CBS_dom_sf"/>
</dbReference>
<proteinExistence type="predicted"/>
<dbReference type="RefSeq" id="WP_113958379.1">
    <property type="nucleotide sequence ID" value="NZ_QNRR01000003.1"/>
</dbReference>
<evidence type="ECO:0000313" key="7">
    <source>
        <dbReference type="Proteomes" id="UP000253426"/>
    </source>
</evidence>
<dbReference type="GO" id="GO:0005886">
    <property type="term" value="C:plasma membrane"/>
    <property type="evidence" value="ECO:0007669"/>
    <property type="project" value="TreeGrafter"/>
</dbReference>
<name>A0A366HP05_9BACT</name>
<dbReference type="PANTHER" id="PTHR22777">
    <property type="entry name" value="HEMOLYSIN-RELATED"/>
    <property type="match status" value="1"/>
</dbReference>
<feature type="transmembrane region" description="Helical" evidence="4">
    <location>
        <begin position="88"/>
        <end position="108"/>
    </location>
</feature>
<evidence type="ECO:0000313" key="6">
    <source>
        <dbReference type="EMBL" id="RBP45250.1"/>
    </source>
</evidence>
<dbReference type="PANTHER" id="PTHR22777:SF27">
    <property type="entry name" value="MAGNESIUM AND COBALT EFFLUX PROTEIN CORC"/>
    <property type="match status" value="1"/>
</dbReference>
<dbReference type="PROSITE" id="PS51371">
    <property type="entry name" value="CBS"/>
    <property type="match status" value="1"/>
</dbReference>
<keyword evidence="2 3" id="KW-0129">CBS domain</keyword>
<dbReference type="SUPFAM" id="SSF56176">
    <property type="entry name" value="FAD-binding/transporter-associated domain-like"/>
    <property type="match status" value="1"/>
</dbReference>
<dbReference type="GO" id="GO:0050660">
    <property type="term" value="F:flavin adenine dinucleotide binding"/>
    <property type="evidence" value="ECO:0007669"/>
    <property type="project" value="InterPro"/>
</dbReference>
<dbReference type="OrthoDB" id="179699at2"/>